<dbReference type="Proteomes" id="UP000600449">
    <property type="component" value="Unassembled WGS sequence"/>
</dbReference>
<sequence>MTLRFDPALARGDGPVPARRADLLPAGAADAAEIACDAPCPRARAEARLVGEICADAPARLALAVARYVAAARATGETDCIEAAFAEAEATLPAEEASLLVGALAGLVRALEAESGRALSMLPASCCRASADETRLAGLVSAHRAGRAADVAQGRVGRTARSVAALLGPEIVG</sequence>
<dbReference type="AlphaFoldDB" id="A0A917QEQ1"/>
<accession>A0A917QEQ1</accession>
<evidence type="ECO:0000313" key="1">
    <source>
        <dbReference type="EMBL" id="GGK45294.1"/>
    </source>
</evidence>
<name>A0A917QEQ1_9HYPH</name>
<reference evidence="1 2" key="1">
    <citation type="journal article" date="2014" name="Int. J. Syst. Evol. Microbiol.">
        <title>Complete genome sequence of Corynebacterium casei LMG S-19264T (=DSM 44701T), isolated from a smear-ripened cheese.</title>
        <authorList>
            <consortium name="US DOE Joint Genome Institute (JGI-PGF)"/>
            <person name="Walter F."/>
            <person name="Albersmeier A."/>
            <person name="Kalinowski J."/>
            <person name="Ruckert C."/>
        </authorList>
    </citation>
    <scope>NUCLEOTIDE SEQUENCE [LARGE SCALE GENOMIC DNA]</scope>
    <source>
        <strain evidence="1 2">CGMCC 1.9161</strain>
    </source>
</reference>
<evidence type="ECO:0000313" key="2">
    <source>
        <dbReference type="Proteomes" id="UP000600449"/>
    </source>
</evidence>
<dbReference type="EMBL" id="BMMF01000011">
    <property type="protein sequence ID" value="GGK45294.1"/>
    <property type="molecule type" value="Genomic_DNA"/>
</dbReference>
<keyword evidence="2" id="KW-1185">Reference proteome</keyword>
<dbReference type="RefSeq" id="WP_188914607.1">
    <property type="nucleotide sequence ID" value="NZ_BMMF01000011.1"/>
</dbReference>
<organism evidence="1 2">
    <name type="scientific">Salinarimonas ramus</name>
    <dbReference type="NCBI Taxonomy" id="690164"/>
    <lineage>
        <taxon>Bacteria</taxon>
        <taxon>Pseudomonadati</taxon>
        <taxon>Pseudomonadota</taxon>
        <taxon>Alphaproteobacteria</taxon>
        <taxon>Hyphomicrobiales</taxon>
        <taxon>Salinarimonadaceae</taxon>
        <taxon>Salinarimonas</taxon>
    </lineage>
</organism>
<gene>
    <name evidence="1" type="ORF">GCM10011322_35610</name>
</gene>
<comment type="caution">
    <text evidence="1">The sequence shown here is derived from an EMBL/GenBank/DDBJ whole genome shotgun (WGS) entry which is preliminary data.</text>
</comment>
<protein>
    <submittedName>
        <fullName evidence="1">Uncharacterized protein</fullName>
    </submittedName>
</protein>
<proteinExistence type="predicted"/>